<keyword evidence="3" id="KW-1185">Reference proteome</keyword>
<name>A0ABQ9GT21_9NEOP</name>
<protein>
    <submittedName>
        <fullName evidence="2">Uncharacterized protein</fullName>
    </submittedName>
</protein>
<evidence type="ECO:0000313" key="3">
    <source>
        <dbReference type="Proteomes" id="UP001159363"/>
    </source>
</evidence>
<dbReference type="EMBL" id="JARBHB010000009">
    <property type="protein sequence ID" value="KAJ8875180.1"/>
    <property type="molecule type" value="Genomic_DNA"/>
</dbReference>
<proteinExistence type="predicted"/>
<sequence length="678" mass="74070">MSKREISCVTVACEMKSGRGNLSKTGAPRHVTKGGLWFHTHTHARVPPTSLAIERQASQTTRGGGNGRSQRKTRRPAASFGTIPTCENPGVTRPGIELGSPGTVRFVWALFALFPYSLKRPPADSVVDSLSVASLVGLYPPEPSPVFLVNDFCSRTVCDGIMFSGLLIQSRGCARKLSPSLRTVNHRIPGQTSATTSDANSMVSSPVLAFADDVLPVSLLMGEPVQRPSGLAAAAVIHEQLEERVKFFDGNVYWQGTAEGDFFHDSTRKALNLTNGHANPDIAPHSARVTSLNTPSSITQTTREVIKVSIEQCRNERVVKREIPEKTRRPTASSGTIPTCENPEPANFALSFGDGINCEHSLWFYWSLTFRWSHLPTKLSLKTIGESTAKVTLLVQDSRESYQTYGRPMAEESAGIPVLVASVFTVFNINEEYVNCTLARKQLANPITERCGATASEHTANALVCRGGLRNLAYRSLNSRYFPIPENSVPDDAVVMVLEDVLVGGYRRSGVVSRCWAGLMRKYDAPSVVLAYSGAAFRHTHPCCWPPIASALLITIERGERERRYNILLPPRCLLLQALPVVLHLQRYDGTTARLARRCDEALGVRVSVARIAPSLLDLGRGVPTGVHSTQGCYECQKIQRFDGNAERLARRSDKALEVRASVARIAPSLLDLGRAAT</sequence>
<feature type="region of interest" description="Disordered" evidence="1">
    <location>
        <begin position="58"/>
        <end position="92"/>
    </location>
</feature>
<organism evidence="2 3">
    <name type="scientific">Dryococelus australis</name>
    <dbReference type="NCBI Taxonomy" id="614101"/>
    <lineage>
        <taxon>Eukaryota</taxon>
        <taxon>Metazoa</taxon>
        <taxon>Ecdysozoa</taxon>
        <taxon>Arthropoda</taxon>
        <taxon>Hexapoda</taxon>
        <taxon>Insecta</taxon>
        <taxon>Pterygota</taxon>
        <taxon>Neoptera</taxon>
        <taxon>Polyneoptera</taxon>
        <taxon>Phasmatodea</taxon>
        <taxon>Verophasmatodea</taxon>
        <taxon>Anareolatae</taxon>
        <taxon>Phasmatidae</taxon>
        <taxon>Eurycanthinae</taxon>
        <taxon>Dryococelus</taxon>
    </lineage>
</organism>
<evidence type="ECO:0000313" key="2">
    <source>
        <dbReference type="EMBL" id="KAJ8875180.1"/>
    </source>
</evidence>
<reference evidence="2 3" key="1">
    <citation type="submission" date="2023-02" db="EMBL/GenBank/DDBJ databases">
        <title>LHISI_Scaffold_Assembly.</title>
        <authorList>
            <person name="Stuart O.P."/>
            <person name="Cleave R."/>
            <person name="Magrath M.J.L."/>
            <person name="Mikheyev A.S."/>
        </authorList>
    </citation>
    <scope>NUCLEOTIDE SEQUENCE [LARGE SCALE GENOMIC DNA]</scope>
    <source>
        <strain evidence="2">Daus_M_001</strain>
        <tissue evidence="2">Leg muscle</tissue>
    </source>
</reference>
<evidence type="ECO:0000256" key="1">
    <source>
        <dbReference type="SAM" id="MobiDB-lite"/>
    </source>
</evidence>
<dbReference type="Proteomes" id="UP001159363">
    <property type="component" value="Chromosome 8"/>
</dbReference>
<comment type="caution">
    <text evidence="2">The sequence shown here is derived from an EMBL/GenBank/DDBJ whole genome shotgun (WGS) entry which is preliminary data.</text>
</comment>
<accession>A0ABQ9GT21</accession>
<gene>
    <name evidence="2" type="ORF">PR048_023075</name>
</gene>